<keyword evidence="2" id="KW-0677">Repeat</keyword>
<dbReference type="PROSITE" id="PS51464">
    <property type="entry name" value="SIS"/>
    <property type="match status" value="2"/>
</dbReference>
<dbReference type="CDD" id="cd05008">
    <property type="entry name" value="SIS_GlmS_GlmD_1"/>
    <property type="match status" value="1"/>
</dbReference>
<reference evidence="5 6" key="1">
    <citation type="submission" date="2020-07" db="EMBL/GenBank/DDBJ databases">
        <title>Sequencing the genomes of 1000 actinobacteria strains.</title>
        <authorList>
            <person name="Klenk H.-P."/>
        </authorList>
    </citation>
    <scope>NUCLEOTIDE SEQUENCE [LARGE SCALE GENOMIC DNA]</scope>
    <source>
        <strain evidence="5 6">DSM 7487</strain>
    </source>
</reference>
<dbReference type="Gene3D" id="3.40.50.10490">
    <property type="entry name" value="Glucose-6-phosphate isomerase like protein, domain 1"/>
    <property type="match status" value="2"/>
</dbReference>
<dbReference type="GO" id="GO:1901135">
    <property type="term" value="P:carbohydrate derivative metabolic process"/>
    <property type="evidence" value="ECO:0007669"/>
    <property type="project" value="InterPro"/>
</dbReference>
<dbReference type="Proteomes" id="UP000521922">
    <property type="component" value="Unassembled WGS sequence"/>
</dbReference>
<dbReference type="SUPFAM" id="SSF51366">
    <property type="entry name" value="Ribulose-phoshate binding barrel"/>
    <property type="match status" value="1"/>
</dbReference>
<dbReference type="PANTHER" id="PTHR21381">
    <property type="entry name" value="ZGC:162297"/>
    <property type="match status" value="1"/>
</dbReference>
<dbReference type="InterPro" id="IPR046348">
    <property type="entry name" value="SIS_dom_sf"/>
</dbReference>
<evidence type="ECO:0000256" key="2">
    <source>
        <dbReference type="ARBA" id="ARBA00022737"/>
    </source>
</evidence>
<feature type="domain" description="SIS" evidence="4">
    <location>
        <begin position="527"/>
        <end position="668"/>
    </location>
</feature>
<gene>
    <name evidence="5" type="ORF">BJ968_004323</name>
</gene>
<feature type="domain" description="SIS" evidence="4">
    <location>
        <begin position="356"/>
        <end position="496"/>
    </location>
</feature>
<dbReference type="Pfam" id="PF03437">
    <property type="entry name" value="BtpA"/>
    <property type="match status" value="1"/>
</dbReference>
<evidence type="ECO:0000313" key="5">
    <source>
        <dbReference type="EMBL" id="NYD24783.1"/>
    </source>
</evidence>
<dbReference type="Pfam" id="PF01380">
    <property type="entry name" value="SIS"/>
    <property type="match status" value="1"/>
</dbReference>
<dbReference type="SUPFAM" id="SSF53697">
    <property type="entry name" value="SIS domain"/>
    <property type="match status" value="1"/>
</dbReference>
<sequence length="671" mass="69773">MPTQFRLVGVLHLPPLPGAVNYGGTPVREIARRAAEDAVALQRAGFTHVMVQDASDMPQAVRVSAPTVAALSVIGAAVTNSVYLPVGVVVGHNDGPSAVAIAHAIGAQFVRVKVLTGVSVGPTGWIEGCAHDVAAVKRLLGADVEVWADVHEATSLALASTPEWAAREARDFGRADVLVVTRDSGVPDALTTIATLRRTVPGVPFVVGGRVSLDTVDAAVAGSDGAILGSAIKRSSAPDARVDPDVAARFGAALRAGAALSTPDVHRTRTPEPPVTRTSTPASPFLGPGSPLDARQQEVVQRVSDAEHASIVALPSDHPLDPKRRARDEATHPELLAQPDRIRETLAVNDAALDELADLVAATDLDRVFVTGAGDSLAVAIAARQVLEAMLGVPCEPAQSLDLAYYLAPLVTERTLVIALSSSGETTRTVEAALVAQHAGALTVAVTNTPGSTLAAECRRTLLLRATRVGWPTQSSTTALALLVDLAVRVGRRTGRPGAAELAAELARLPDLMERVLREVEAPLAAIAEREQGSGPFLFSAAGPTWGSAVIGAAKVKECTPDHAEAIQVEEFHHYNSLKAGEPIWVLAPAGPSVPRAVHTASEAKRFGGRVYAVTTEGVDAFDGIADEVVTLPRVSEPLSPLLTVLPAQLTGYLLAMAQFRTAEAQENAGG</sequence>
<dbReference type="InterPro" id="IPR005137">
    <property type="entry name" value="BtpA"/>
</dbReference>
<dbReference type="EMBL" id="JACCBB010000001">
    <property type="protein sequence ID" value="NYD24783.1"/>
    <property type="molecule type" value="Genomic_DNA"/>
</dbReference>
<evidence type="ECO:0000256" key="3">
    <source>
        <dbReference type="SAM" id="MobiDB-lite"/>
    </source>
</evidence>
<evidence type="ECO:0000256" key="1">
    <source>
        <dbReference type="ARBA" id="ARBA00006007"/>
    </source>
</evidence>
<dbReference type="AlphaFoldDB" id="A0A7Y9DQA8"/>
<evidence type="ECO:0000259" key="4">
    <source>
        <dbReference type="PROSITE" id="PS51464"/>
    </source>
</evidence>
<proteinExistence type="inferred from homology"/>
<dbReference type="InterPro" id="IPR011060">
    <property type="entry name" value="RibuloseP-bd_barrel"/>
</dbReference>
<dbReference type="RefSeq" id="WP_179755409.1">
    <property type="nucleotide sequence ID" value="NZ_BAAAGN010000015.1"/>
</dbReference>
<dbReference type="GO" id="GO:0097367">
    <property type="term" value="F:carbohydrate derivative binding"/>
    <property type="evidence" value="ECO:0007669"/>
    <property type="project" value="InterPro"/>
</dbReference>
<dbReference type="PANTHER" id="PTHR21381:SF3">
    <property type="entry name" value="SGC REGION PROTEIN SGCQ-RELATED"/>
    <property type="match status" value="1"/>
</dbReference>
<comment type="similarity">
    <text evidence="1">Belongs to the BtpA family.</text>
</comment>
<dbReference type="InterPro" id="IPR001347">
    <property type="entry name" value="SIS_dom"/>
</dbReference>
<organism evidence="5 6">
    <name type="scientific">Kineococcus aurantiacus</name>
    <dbReference type="NCBI Taxonomy" id="37633"/>
    <lineage>
        <taxon>Bacteria</taxon>
        <taxon>Bacillati</taxon>
        <taxon>Actinomycetota</taxon>
        <taxon>Actinomycetes</taxon>
        <taxon>Kineosporiales</taxon>
        <taxon>Kineosporiaceae</taxon>
        <taxon>Kineococcus</taxon>
    </lineage>
</organism>
<accession>A0A7Y9DQA8</accession>
<feature type="region of interest" description="Disordered" evidence="3">
    <location>
        <begin position="261"/>
        <end position="285"/>
    </location>
</feature>
<protein>
    <submittedName>
        <fullName evidence="5">Membrane complex biogenesis BtpA family protein</fullName>
    </submittedName>
</protein>
<comment type="caution">
    <text evidence="5">The sequence shown here is derived from an EMBL/GenBank/DDBJ whole genome shotgun (WGS) entry which is preliminary data.</text>
</comment>
<evidence type="ECO:0000313" key="6">
    <source>
        <dbReference type="Proteomes" id="UP000521922"/>
    </source>
</evidence>
<dbReference type="InterPro" id="IPR035466">
    <property type="entry name" value="GlmS/AgaS_SIS"/>
</dbReference>
<keyword evidence="6" id="KW-1185">Reference proteome</keyword>
<name>A0A7Y9DQA8_9ACTN</name>